<protein>
    <submittedName>
        <fullName evidence="1">Predicted protein</fullName>
    </submittedName>
</protein>
<dbReference type="GeneID" id="8861028"/>
<dbReference type="AlphaFoldDB" id="D2W0G0"/>
<organism evidence="2">
    <name type="scientific">Naegleria gruberi</name>
    <name type="common">Amoeba</name>
    <dbReference type="NCBI Taxonomy" id="5762"/>
    <lineage>
        <taxon>Eukaryota</taxon>
        <taxon>Discoba</taxon>
        <taxon>Heterolobosea</taxon>
        <taxon>Tetramitia</taxon>
        <taxon>Eutetramitia</taxon>
        <taxon>Vahlkampfiidae</taxon>
        <taxon>Naegleria</taxon>
    </lineage>
</organism>
<keyword evidence="2" id="KW-1185">Reference proteome</keyword>
<dbReference type="EMBL" id="GG738918">
    <property type="protein sequence ID" value="EFC37469.1"/>
    <property type="molecule type" value="Genomic_DNA"/>
</dbReference>
<evidence type="ECO:0000313" key="1">
    <source>
        <dbReference type="EMBL" id="EFC37469.1"/>
    </source>
</evidence>
<proteinExistence type="predicted"/>
<dbReference type="RefSeq" id="XP_002670213.1">
    <property type="nucleotide sequence ID" value="XM_002670167.1"/>
</dbReference>
<sequence length="300" mass="34278">MNRIYNVSSSYSGSSVVAGNLQNQILSNGQHEENLNMMRLDGEEQFQFTMNHAILNMNEGVGRSCSLMNTPVVNSKSSSRSSSFEDIQEEIVQRNCGMTTLWNVDDSIGSISPQHNEDFLFETSHNSSSGSTTDSIESELNRSYCKSPCKYQHTVYTITLKWNNEKKKFCFDTDISYYQQPTRASLFTMMQYHHVKNQIQKPCTAIYRQLFSTWFNKSSKLESTVKEIKTMLKREEMAMNSNENSVFVATSKSRETSLPGNFYHSVRLGLHGVKKNVQLSDLEPTICIQLIDFEDEALIH</sequence>
<dbReference type="InParanoid" id="D2W0G0"/>
<gene>
    <name evidence="1" type="ORF">NAEGRDRAFT_53716</name>
</gene>
<accession>D2W0G0</accession>
<dbReference type="Proteomes" id="UP000006671">
    <property type="component" value="Unassembled WGS sequence"/>
</dbReference>
<name>D2W0G0_NAEGR</name>
<evidence type="ECO:0000313" key="2">
    <source>
        <dbReference type="Proteomes" id="UP000006671"/>
    </source>
</evidence>
<dbReference type="KEGG" id="ngr:NAEGRDRAFT_53716"/>
<dbReference type="VEuPathDB" id="AmoebaDB:NAEGRDRAFT_53716"/>
<reference evidence="1 2" key="1">
    <citation type="journal article" date="2010" name="Cell">
        <title>The genome of Naegleria gruberi illuminates early eukaryotic versatility.</title>
        <authorList>
            <person name="Fritz-Laylin L.K."/>
            <person name="Prochnik S.E."/>
            <person name="Ginger M.L."/>
            <person name="Dacks J.B."/>
            <person name="Carpenter M.L."/>
            <person name="Field M.C."/>
            <person name="Kuo A."/>
            <person name="Paredez A."/>
            <person name="Chapman J."/>
            <person name="Pham J."/>
            <person name="Shu S."/>
            <person name="Neupane R."/>
            <person name="Cipriano M."/>
            <person name="Mancuso J."/>
            <person name="Tu H."/>
            <person name="Salamov A."/>
            <person name="Lindquist E."/>
            <person name="Shapiro H."/>
            <person name="Lucas S."/>
            <person name="Grigoriev I.V."/>
            <person name="Cande W.Z."/>
            <person name="Fulton C."/>
            <person name="Rokhsar D.S."/>
            <person name="Dawson S.C."/>
        </authorList>
    </citation>
    <scope>NUCLEOTIDE SEQUENCE [LARGE SCALE GENOMIC DNA]</scope>
    <source>
        <strain evidence="1 2">NEG-M</strain>
    </source>
</reference>